<sequence>MRTEISHSHPKPASGQLRSWKPLQKTVLQRTCVVPGGICTIQVSVPSITMHTNALAKTRIRP</sequence>
<evidence type="ECO:0000313" key="2">
    <source>
        <dbReference type="Proteomes" id="UP000759443"/>
    </source>
</evidence>
<evidence type="ECO:0000313" key="1">
    <source>
        <dbReference type="EMBL" id="MBP1852146.1"/>
    </source>
</evidence>
<gene>
    <name evidence="1" type="ORF">J2Z17_003601</name>
</gene>
<accession>A0ABS4E2G9</accession>
<dbReference type="RefSeq" id="WP_209946992.1">
    <property type="nucleotide sequence ID" value="NZ_JAGGJU010000010.1"/>
</dbReference>
<reference evidence="1 2" key="1">
    <citation type="submission" date="2021-03" db="EMBL/GenBank/DDBJ databases">
        <title>Genomic Encyclopedia of Type Strains, Phase IV (KMG-IV): sequencing the most valuable type-strain genomes for metagenomic binning, comparative biology and taxonomic classification.</title>
        <authorList>
            <person name="Goeker M."/>
        </authorList>
    </citation>
    <scope>NUCLEOTIDE SEQUENCE [LARGE SCALE GENOMIC DNA]</scope>
    <source>
        <strain evidence="1 2">DSM 21600</strain>
    </source>
</reference>
<keyword evidence="2" id="KW-1185">Reference proteome</keyword>
<name>A0ABS4E2G9_9HYPH</name>
<protein>
    <submittedName>
        <fullName evidence="1">Uncharacterized protein</fullName>
    </submittedName>
</protein>
<comment type="caution">
    <text evidence="1">The sequence shown here is derived from an EMBL/GenBank/DDBJ whole genome shotgun (WGS) entry which is preliminary data.</text>
</comment>
<dbReference type="EMBL" id="JAGGJU010000010">
    <property type="protein sequence ID" value="MBP1852146.1"/>
    <property type="molecule type" value="Genomic_DNA"/>
</dbReference>
<organism evidence="1 2">
    <name type="scientific">Rhizobium halophytocola</name>
    <dbReference type="NCBI Taxonomy" id="735519"/>
    <lineage>
        <taxon>Bacteria</taxon>
        <taxon>Pseudomonadati</taxon>
        <taxon>Pseudomonadota</taxon>
        <taxon>Alphaproteobacteria</taxon>
        <taxon>Hyphomicrobiales</taxon>
        <taxon>Rhizobiaceae</taxon>
        <taxon>Rhizobium/Agrobacterium group</taxon>
        <taxon>Rhizobium</taxon>
    </lineage>
</organism>
<proteinExistence type="predicted"/>
<dbReference type="Proteomes" id="UP000759443">
    <property type="component" value="Unassembled WGS sequence"/>
</dbReference>